<accession>A0A4P6ZUG7</accession>
<keyword evidence="3" id="KW-1185">Reference proteome</keyword>
<dbReference type="OrthoDB" id="2390014at2"/>
<evidence type="ECO:0000313" key="2">
    <source>
        <dbReference type="EMBL" id="QBP40012.1"/>
    </source>
</evidence>
<feature type="compositionally biased region" description="Basic and acidic residues" evidence="1">
    <location>
        <begin position="51"/>
        <end position="67"/>
    </location>
</feature>
<reference evidence="2 3" key="1">
    <citation type="submission" date="2019-03" db="EMBL/GenBank/DDBJ databases">
        <title>Complete genome sequence of Paenisporosarcina antarctica CGMCC 1.6503T.</title>
        <authorList>
            <person name="Rong J.-C."/>
            <person name="Chi N.-Y."/>
            <person name="Zhang Q.-F."/>
        </authorList>
    </citation>
    <scope>NUCLEOTIDE SEQUENCE [LARGE SCALE GENOMIC DNA]</scope>
    <source>
        <strain evidence="2 3">CGMCC 1.6503</strain>
    </source>
</reference>
<dbReference type="RefSeq" id="WP_134208549.1">
    <property type="nucleotide sequence ID" value="NZ_CP038015.1"/>
</dbReference>
<gene>
    <name evidence="2" type="ORF">E2636_02025</name>
</gene>
<feature type="region of interest" description="Disordered" evidence="1">
    <location>
        <begin position="51"/>
        <end position="71"/>
    </location>
</feature>
<feature type="region of interest" description="Disordered" evidence="1">
    <location>
        <begin position="84"/>
        <end position="106"/>
    </location>
</feature>
<dbReference type="Proteomes" id="UP000294292">
    <property type="component" value="Chromosome"/>
</dbReference>
<dbReference type="KEGG" id="panc:E2636_02025"/>
<name>A0A4P6ZUG7_9BACL</name>
<evidence type="ECO:0000256" key="1">
    <source>
        <dbReference type="SAM" id="MobiDB-lite"/>
    </source>
</evidence>
<protein>
    <recommendedName>
        <fullName evidence="4">YtxH domain-containing protein</fullName>
    </recommendedName>
</protein>
<organism evidence="2 3">
    <name type="scientific">Paenisporosarcina antarctica</name>
    <dbReference type="NCBI Taxonomy" id="417367"/>
    <lineage>
        <taxon>Bacteria</taxon>
        <taxon>Bacillati</taxon>
        <taxon>Bacillota</taxon>
        <taxon>Bacilli</taxon>
        <taxon>Bacillales</taxon>
        <taxon>Caryophanaceae</taxon>
        <taxon>Paenisporosarcina</taxon>
    </lineage>
</organism>
<evidence type="ECO:0008006" key="4">
    <source>
        <dbReference type="Google" id="ProtNLM"/>
    </source>
</evidence>
<dbReference type="AlphaFoldDB" id="A0A4P6ZUG7"/>
<sequence>MAKGNNRSLLLAGLAAGTYAYFSKQENRDKAMVAFNNTKIKVNSYIDSQKNKMDMTKTGHSDPHDIDDNNMVDEGAMTSVQYYNEEVQDQMEETDSKDLKDTPVFK</sequence>
<dbReference type="EMBL" id="CP038015">
    <property type="protein sequence ID" value="QBP40012.1"/>
    <property type="molecule type" value="Genomic_DNA"/>
</dbReference>
<evidence type="ECO:0000313" key="3">
    <source>
        <dbReference type="Proteomes" id="UP000294292"/>
    </source>
</evidence>
<feature type="compositionally biased region" description="Basic and acidic residues" evidence="1">
    <location>
        <begin position="94"/>
        <end position="106"/>
    </location>
</feature>
<proteinExistence type="predicted"/>